<evidence type="ECO:0000313" key="2">
    <source>
        <dbReference type="Proteomes" id="UP000034954"/>
    </source>
</evidence>
<accession>A0A0M2UZB8</accession>
<dbReference type="AlphaFoldDB" id="A0A0M2UZB8"/>
<name>A0A0M2UZB8_9BACT</name>
<dbReference type="EMBL" id="LAQJ01000116">
    <property type="protein sequence ID" value="KKO20316.1"/>
    <property type="molecule type" value="Genomic_DNA"/>
</dbReference>
<sequence length="198" mass="22942">MRQRCIPLLTFMLVFVLSSKVDAIHYSLSEEQIKQAIAYGEKNNSLDDIPFLDEWVVVSQEGYEWAALNTKFSILAYKARQASLSVRKLTDAEIYQSLSEVDDILSFQVVLYGNSPDFSREYHAVLLYKNKPIQPVNEQNDPRARPTNLGIRLSGSYRATCRYDFPNYFVEPDEEVCLVILSPLNNERRFVFPLKEMR</sequence>
<reference evidence="1 2" key="1">
    <citation type="journal article" date="2013" name="BMC Microbiol.">
        <title>Identification of the type II cytochrome c maturation pathway in anammox bacteria by comparative genomics.</title>
        <authorList>
            <person name="Ferousi C."/>
            <person name="Speth D.R."/>
            <person name="Reimann J."/>
            <person name="Op den Camp H.J."/>
            <person name="Allen J.W."/>
            <person name="Keltjens J.T."/>
            <person name="Jetten M.S."/>
        </authorList>
    </citation>
    <scope>NUCLEOTIDE SEQUENCE [LARGE SCALE GENOMIC DNA]</scope>
    <source>
        <strain evidence="1">RU1</strain>
    </source>
</reference>
<comment type="caution">
    <text evidence="1">The sequence shown here is derived from an EMBL/GenBank/DDBJ whole genome shotgun (WGS) entry which is preliminary data.</text>
</comment>
<protein>
    <submittedName>
        <fullName evidence="1">Uncharacterized protein</fullName>
    </submittedName>
</protein>
<proteinExistence type="predicted"/>
<organism evidence="1 2">
    <name type="scientific">Candidatus Brocadia fulgida</name>
    <dbReference type="NCBI Taxonomy" id="380242"/>
    <lineage>
        <taxon>Bacteria</taxon>
        <taxon>Pseudomonadati</taxon>
        <taxon>Planctomycetota</taxon>
        <taxon>Candidatus Brocadiia</taxon>
        <taxon>Candidatus Brocadiales</taxon>
        <taxon>Candidatus Brocadiaceae</taxon>
        <taxon>Candidatus Brocadia</taxon>
    </lineage>
</organism>
<keyword evidence="2" id="KW-1185">Reference proteome</keyword>
<dbReference type="Proteomes" id="UP000034954">
    <property type="component" value="Unassembled WGS sequence"/>
</dbReference>
<gene>
    <name evidence="1" type="ORF">BROFUL_00948</name>
</gene>
<evidence type="ECO:0000313" key="1">
    <source>
        <dbReference type="EMBL" id="KKO20316.1"/>
    </source>
</evidence>